<dbReference type="SUPFAM" id="SSF46929">
    <property type="entry name" value="DNA helicase RuvA subunit, C-terminal domain"/>
    <property type="match status" value="1"/>
</dbReference>
<evidence type="ECO:0000259" key="7">
    <source>
        <dbReference type="SMART" id="SM00278"/>
    </source>
</evidence>
<dbReference type="GO" id="GO:0006281">
    <property type="term" value="P:DNA repair"/>
    <property type="evidence" value="ECO:0007669"/>
    <property type="project" value="UniProtKB-UniRule"/>
</dbReference>
<dbReference type="SUPFAM" id="SSF50249">
    <property type="entry name" value="Nucleic acid-binding proteins"/>
    <property type="match status" value="1"/>
</dbReference>
<reference evidence="8 9" key="1">
    <citation type="submission" date="2018-07" db="EMBL/GenBank/DDBJ databases">
        <title>Genomic Encyclopedia of Type Strains, Phase IV (KMG-IV): sequencing the most valuable type-strain genomes for metagenomic binning, comparative biology and taxonomic classification.</title>
        <authorList>
            <person name="Goeker M."/>
        </authorList>
    </citation>
    <scope>NUCLEOTIDE SEQUENCE [LARGE SCALE GENOMIC DNA]</scope>
    <source>
        <strain evidence="8 9">DSM 21410</strain>
    </source>
</reference>
<dbReference type="InterPro" id="IPR036267">
    <property type="entry name" value="RuvA_C_sf"/>
</dbReference>
<keyword evidence="3 6" id="KW-0238">DNA-binding</keyword>
<protein>
    <recommendedName>
        <fullName evidence="6">Holliday junction branch migration complex subunit RuvA</fullName>
    </recommendedName>
</protein>
<evidence type="ECO:0000313" key="8">
    <source>
        <dbReference type="EMBL" id="RCX03144.1"/>
    </source>
</evidence>
<dbReference type="InterPro" id="IPR003583">
    <property type="entry name" value="Hlx-hairpin-Hlx_DNA-bd_motif"/>
</dbReference>
<evidence type="ECO:0000313" key="9">
    <source>
        <dbReference type="Proteomes" id="UP000253517"/>
    </source>
</evidence>
<dbReference type="Pfam" id="PF07499">
    <property type="entry name" value="RuvA_C"/>
    <property type="match status" value="1"/>
</dbReference>
<dbReference type="SMART" id="SM00278">
    <property type="entry name" value="HhH1"/>
    <property type="match status" value="2"/>
</dbReference>
<dbReference type="GO" id="GO:0005524">
    <property type="term" value="F:ATP binding"/>
    <property type="evidence" value="ECO:0007669"/>
    <property type="project" value="InterPro"/>
</dbReference>
<dbReference type="InterPro" id="IPR011114">
    <property type="entry name" value="RuvA_C"/>
</dbReference>
<dbReference type="RefSeq" id="WP_037358201.1">
    <property type="nucleotide sequence ID" value="NZ_BHZF01000003.1"/>
</dbReference>
<keyword evidence="8" id="KW-0067">ATP-binding</keyword>
<dbReference type="CDD" id="cd14332">
    <property type="entry name" value="UBA_RuvA_C"/>
    <property type="match status" value="1"/>
</dbReference>
<dbReference type="InterPro" id="IPR000085">
    <property type="entry name" value="RuvA"/>
</dbReference>
<accession>A0A369A6T2</accession>
<dbReference type="InterPro" id="IPR012340">
    <property type="entry name" value="NA-bd_OB-fold"/>
</dbReference>
<evidence type="ECO:0000256" key="1">
    <source>
        <dbReference type="ARBA" id="ARBA00022490"/>
    </source>
</evidence>
<dbReference type="GO" id="GO:0000400">
    <property type="term" value="F:four-way junction DNA binding"/>
    <property type="evidence" value="ECO:0007669"/>
    <property type="project" value="UniProtKB-UniRule"/>
</dbReference>
<keyword evidence="4 6" id="KW-0233">DNA recombination</keyword>
<dbReference type="GO" id="GO:0009379">
    <property type="term" value="C:Holliday junction helicase complex"/>
    <property type="evidence" value="ECO:0007669"/>
    <property type="project" value="InterPro"/>
</dbReference>
<comment type="similarity">
    <text evidence="6">Belongs to the RuvA family.</text>
</comment>
<feature type="domain" description="Helix-hairpin-helix DNA-binding motif class 1" evidence="7">
    <location>
        <begin position="107"/>
        <end position="126"/>
    </location>
</feature>
<evidence type="ECO:0000256" key="3">
    <source>
        <dbReference type="ARBA" id="ARBA00023125"/>
    </source>
</evidence>
<dbReference type="AlphaFoldDB" id="A0A369A6T2"/>
<dbReference type="InterPro" id="IPR013849">
    <property type="entry name" value="DNA_helicase_Holl-junc_RuvA_I"/>
</dbReference>
<feature type="domain" description="Helix-hairpin-helix DNA-binding motif class 1" evidence="7">
    <location>
        <begin position="72"/>
        <end position="91"/>
    </location>
</feature>
<dbReference type="Gene3D" id="1.10.150.20">
    <property type="entry name" value="5' to 3' exonuclease, C-terminal subdomain"/>
    <property type="match status" value="1"/>
</dbReference>
<comment type="domain">
    <text evidence="6">Has three domains with a flexible linker between the domains II and III and assumes an 'L' shape. Domain III is highly mobile and contacts RuvB.</text>
</comment>
<evidence type="ECO:0000256" key="5">
    <source>
        <dbReference type="ARBA" id="ARBA00023204"/>
    </source>
</evidence>
<dbReference type="Pfam" id="PF01330">
    <property type="entry name" value="RuvA_N"/>
    <property type="match status" value="1"/>
</dbReference>
<comment type="caution">
    <text evidence="8">The sequence shown here is derived from an EMBL/GenBank/DDBJ whole genome shotgun (WGS) entry which is preliminary data.</text>
</comment>
<dbReference type="SUPFAM" id="SSF47781">
    <property type="entry name" value="RuvA domain 2-like"/>
    <property type="match status" value="1"/>
</dbReference>
<keyword evidence="1 6" id="KW-0963">Cytoplasm</keyword>
<keyword evidence="2 6" id="KW-0227">DNA damage</keyword>
<dbReference type="Proteomes" id="UP000253517">
    <property type="component" value="Unassembled WGS sequence"/>
</dbReference>
<comment type="subcellular location">
    <subcellularLocation>
        <location evidence="6">Cytoplasm</location>
    </subcellularLocation>
</comment>
<dbReference type="NCBIfam" id="TIGR00084">
    <property type="entry name" value="ruvA"/>
    <property type="match status" value="1"/>
</dbReference>
<dbReference type="GO" id="GO:0048476">
    <property type="term" value="C:Holliday junction resolvase complex"/>
    <property type="evidence" value="ECO:0007669"/>
    <property type="project" value="UniProtKB-UniRule"/>
</dbReference>
<keyword evidence="8" id="KW-0347">Helicase</keyword>
<comment type="subunit">
    <text evidence="6">Homotetramer. Forms an RuvA(8)-RuvB(12)-Holliday junction (HJ) complex. HJ DNA is sandwiched between 2 RuvA tetramers; dsDNA enters through RuvA and exits via RuvB. An RuvB hexamer assembles on each DNA strand where it exits the tetramer. Each RuvB hexamer is contacted by two RuvA subunits (via domain III) on 2 adjacent RuvB subunits; this complex drives branch migration. In the full resolvosome a probable DNA-RuvA(4)-RuvB(12)-RuvC(2) complex forms which resolves the HJ.</text>
</comment>
<evidence type="ECO:0000256" key="4">
    <source>
        <dbReference type="ARBA" id="ARBA00023172"/>
    </source>
</evidence>
<keyword evidence="8" id="KW-0378">Hydrolase</keyword>
<dbReference type="GO" id="GO:0009378">
    <property type="term" value="F:four-way junction helicase activity"/>
    <property type="evidence" value="ECO:0007669"/>
    <property type="project" value="InterPro"/>
</dbReference>
<evidence type="ECO:0000256" key="6">
    <source>
        <dbReference type="HAMAP-Rule" id="MF_00031"/>
    </source>
</evidence>
<dbReference type="Gene3D" id="2.40.50.140">
    <property type="entry name" value="Nucleic acid-binding proteins"/>
    <property type="match status" value="1"/>
</dbReference>
<dbReference type="EMBL" id="QPJS01000003">
    <property type="protein sequence ID" value="RCX03144.1"/>
    <property type="molecule type" value="Genomic_DNA"/>
</dbReference>
<gene>
    <name evidence="6" type="primary">ruvA</name>
    <name evidence="8" type="ORF">DES35_10322</name>
</gene>
<name>A0A369A6T2_9FLAO</name>
<dbReference type="Gene3D" id="1.10.8.10">
    <property type="entry name" value="DNA helicase RuvA subunit, C-terminal domain"/>
    <property type="match status" value="1"/>
</dbReference>
<sequence length="194" mass="21475">MYYFLEGIVEVLTPTYCVLNCNGVGWQVQISVFTFEKLKQGEKHKLYTHFIVREDAHIMYGFKDEAERILFQLLITVSGVGANTARLILSHLRSDELLDVISSSNVARLKAVKGIGAKTAERIIVDLRDKAGSAFESLQIKTISSNNKAAKDALSALEVLGYPRPVAGKVIEKITIENPDLDVEGIIKLALKNL</sequence>
<dbReference type="GO" id="GO:0005737">
    <property type="term" value="C:cytoplasm"/>
    <property type="evidence" value="ECO:0007669"/>
    <property type="project" value="UniProtKB-SubCell"/>
</dbReference>
<dbReference type="HAMAP" id="MF_00031">
    <property type="entry name" value="DNA_HJ_migration_RuvA"/>
    <property type="match status" value="1"/>
</dbReference>
<keyword evidence="9" id="KW-1185">Reference proteome</keyword>
<dbReference type="InterPro" id="IPR010994">
    <property type="entry name" value="RuvA_2-like"/>
</dbReference>
<keyword evidence="5 6" id="KW-0234">DNA repair</keyword>
<dbReference type="Pfam" id="PF14520">
    <property type="entry name" value="HHH_5"/>
    <property type="match status" value="1"/>
</dbReference>
<organism evidence="8 9">
    <name type="scientific">Schleiferia thermophila</name>
    <dbReference type="NCBI Taxonomy" id="884107"/>
    <lineage>
        <taxon>Bacteria</taxon>
        <taxon>Pseudomonadati</taxon>
        <taxon>Bacteroidota</taxon>
        <taxon>Flavobacteriia</taxon>
        <taxon>Flavobacteriales</taxon>
        <taxon>Schleiferiaceae</taxon>
        <taxon>Schleiferia</taxon>
    </lineage>
</organism>
<feature type="region of interest" description="Domain III" evidence="6">
    <location>
        <begin position="145"/>
        <end position="194"/>
    </location>
</feature>
<dbReference type="GO" id="GO:0006310">
    <property type="term" value="P:DNA recombination"/>
    <property type="evidence" value="ECO:0007669"/>
    <property type="project" value="UniProtKB-UniRule"/>
</dbReference>
<keyword evidence="8" id="KW-0547">Nucleotide-binding</keyword>
<evidence type="ECO:0000256" key="2">
    <source>
        <dbReference type="ARBA" id="ARBA00022763"/>
    </source>
</evidence>
<proteinExistence type="inferred from homology"/>
<comment type="function">
    <text evidence="6">The RuvA-RuvB-RuvC complex processes Holliday junction (HJ) DNA during genetic recombination and DNA repair, while the RuvA-RuvB complex plays an important role in the rescue of blocked DNA replication forks via replication fork reversal (RFR). RuvA specifically binds to HJ cruciform DNA, conferring on it an open structure. The RuvB hexamer acts as an ATP-dependent pump, pulling dsDNA into and through the RuvAB complex. HJ branch migration allows RuvC to scan DNA until it finds its consensus sequence, where it cleaves and resolves the cruciform DNA.</text>
</comment>
<comment type="caution">
    <text evidence="6">Lacks conserved residue(s) required for the propagation of feature annotation.</text>
</comment>